<dbReference type="Pfam" id="PF00583">
    <property type="entry name" value="Acetyltransf_1"/>
    <property type="match status" value="1"/>
</dbReference>
<dbReference type="SUPFAM" id="SSF55729">
    <property type="entry name" value="Acyl-CoA N-acyltransferases (Nat)"/>
    <property type="match status" value="1"/>
</dbReference>
<sequence length="144" mass="16093">MHIEYSKSLSVDERQHIVNEVLRHDRAPVGVGMPRAIGLSARIKDTLVGGVCGRIEKDRLYVEYLWVDSRFRGQGIGSNLLQAVESAARDGGCVESQIETLSRKTARIYLARGYRVTHHLCNYIPGLTLTVMTKELGESHIVEC</sequence>
<name>A0A366H6Y7_9BURK</name>
<dbReference type="PROSITE" id="PS51186">
    <property type="entry name" value="GNAT"/>
    <property type="match status" value="1"/>
</dbReference>
<dbReference type="Gene3D" id="3.40.630.30">
    <property type="match status" value="1"/>
</dbReference>
<evidence type="ECO:0000259" key="1">
    <source>
        <dbReference type="PROSITE" id="PS51186"/>
    </source>
</evidence>
<accession>A0A366H6Y7</accession>
<proteinExistence type="predicted"/>
<dbReference type="InterPro" id="IPR016181">
    <property type="entry name" value="Acyl_CoA_acyltransferase"/>
</dbReference>
<reference evidence="2 3" key="1">
    <citation type="submission" date="2018-06" db="EMBL/GenBank/DDBJ databases">
        <title>Genomic Encyclopedia of Type Strains, Phase IV (KMG-IV): sequencing the most valuable type-strain genomes for metagenomic binning, comparative biology and taxonomic classification.</title>
        <authorList>
            <person name="Goeker M."/>
        </authorList>
    </citation>
    <scope>NUCLEOTIDE SEQUENCE [LARGE SCALE GENOMIC DNA]</scope>
    <source>
        <strain evidence="2 3">DSM 25520</strain>
    </source>
</reference>
<protein>
    <submittedName>
        <fullName evidence="2">Acetyltransferase (GNAT) family protein</fullName>
    </submittedName>
</protein>
<dbReference type="CDD" id="cd04301">
    <property type="entry name" value="NAT_SF"/>
    <property type="match status" value="1"/>
</dbReference>
<keyword evidence="3" id="KW-1185">Reference proteome</keyword>
<dbReference type="RefSeq" id="WP_021205011.1">
    <property type="nucleotide sequence ID" value="NZ_JACCEU010000003.1"/>
</dbReference>
<comment type="caution">
    <text evidence="2">The sequence shown here is derived from an EMBL/GenBank/DDBJ whole genome shotgun (WGS) entry which is preliminary data.</text>
</comment>
<evidence type="ECO:0000313" key="2">
    <source>
        <dbReference type="EMBL" id="RBP36727.1"/>
    </source>
</evidence>
<dbReference type="OrthoDB" id="9787920at2"/>
<dbReference type="EMBL" id="QNRQ01000011">
    <property type="protein sequence ID" value="RBP36727.1"/>
    <property type="molecule type" value="Genomic_DNA"/>
</dbReference>
<organism evidence="2 3">
    <name type="scientific">Eoetvoesiella caeni</name>
    <dbReference type="NCBI Taxonomy" id="645616"/>
    <lineage>
        <taxon>Bacteria</taxon>
        <taxon>Pseudomonadati</taxon>
        <taxon>Pseudomonadota</taxon>
        <taxon>Betaproteobacteria</taxon>
        <taxon>Burkholderiales</taxon>
        <taxon>Alcaligenaceae</taxon>
        <taxon>Eoetvoesiella</taxon>
    </lineage>
</organism>
<gene>
    <name evidence="2" type="ORF">DFR37_11134</name>
</gene>
<dbReference type="Proteomes" id="UP000253628">
    <property type="component" value="Unassembled WGS sequence"/>
</dbReference>
<dbReference type="AlphaFoldDB" id="A0A366H6Y7"/>
<keyword evidence="2" id="KW-0808">Transferase</keyword>
<dbReference type="InterPro" id="IPR000182">
    <property type="entry name" value="GNAT_dom"/>
</dbReference>
<feature type="domain" description="N-acetyltransferase" evidence="1">
    <location>
        <begin position="1"/>
        <end position="137"/>
    </location>
</feature>
<dbReference type="GO" id="GO:0016747">
    <property type="term" value="F:acyltransferase activity, transferring groups other than amino-acyl groups"/>
    <property type="evidence" value="ECO:0007669"/>
    <property type="project" value="InterPro"/>
</dbReference>
<evidence type="ECO:0000313" key="3">
    <source>
        <dbReference type="Proteomes" id="UP000253628"/>
    </source>
</evidence>